<dbReference type="Pfam" id="PF02347">
    <property type="entry name" value="GDC-P"/>
    <property type="match status" value="2"/>
</dbReference>
<proteinExistence type="inferred from homology"/>
<evidence type="ECO:0000256" key="4">
    <source>
        <dbReference type="ARBA" id="ARBA00011690"/>
    </source>
</evidence>
<dbReference type="InterPro" id="IPR015424">
    <property type="entry name" value="PyrdxlP-dep_Trfase"/>
</dbReference>
<keyword evidence="6 8" id="KW-0560">Oxidoreductase</keyword>
<evidence type="ECO:0000259" key="10">
    <source>
        <dbReference type="Pfam" id="PF02347"/>
    </source>
</evidence>
<evidence type="ECO:0000256" key="5">
    <source>
        <dbReference type="ARBA" id="ARBA00022898"/>
    </source>
</evidence>
<dbReference type="Gene3D" id="3.40.640.10">
    <property type="entry name" value="Type I PLP-dependent aspartate aminotransferase-like (Major domain)"/>
    <property type="match status" value="2"/>
</dbReference>
<comment type="caution">
    <text evidence="12">The sequence shown here is derived from an EMBL/GenBank/DDBJ whole genome shotgun (WGS) entry which is preliminary data.</text>
</comment>
<evidence type="ECO:0000256" key="7">
    <source>
        <dbReference type="ARBA" id="ARBA00049026"/>
    </source>
</evidence>
<dbReference type="GO" id="GO:0005829">
    <property type="term" value="C:cytosol"/>
    <property type="evidence" value="ECO:0007669"/>
    <property type="project" value="TreeGrafter"/>
</dbReference>
<dbReference type="GO" id="GO:0019464">
    <property type="term" value="P:glycine decarboxylation via glycine cleavage system"/>
    <property type="evidence" value="ECO:0007669"/>
    <property type="project" value="UniProtKB-UniRule"/>
</dbReference>
<comment type="catalytic activity">
    <reaction evidence="7 8">
        <text>N(6)-[(R)-lipoyl]-L-lysyl-[glycine-cleavage complex H protein] + glycine + H(+) = N(6)-[(R)-S(8)-aminomethyldihydrolipoyl]-L-lysyl-[glycine-cleavage complex H protein] + CO2</text>
        <dbReference type="Rhea" id="RHEA:24304"/>
        <dbReference type="Rhea" id="RHEA-COMP:10494"/>
        <dbReference type="Rhea" id="RHEA-COMP:10495"/>
        <dbReference type="ChEBI" id="CHEBI:15378"/>
        <dbReference type="ChEBI" id="CHEBI:16526"/>
        <dbReference type="ChEBI" id="CHEBI:57305"/>
        <dbReference type="ChEBI" id="CHEBI:83099"/>
        <dbReference type="ChEBI" id="CHEBI:83143"/>
        <dbReference type="EC" id="1.4.4.2"/>
    </reaction>
</comment>
<organism evidence="12 13">
    <name type="scientific">Mariniphaga sediminis</name>
    <dbReference type="NCBI Taxonomy" id="1628158"/>
    <lineage>
        <taxon>Bacteria</taxon>
        <taxon>Pseudomonadati</taxon>
        <taxon>Bacteroidota</taxon>
        <taxon>Bacteroidia</taxon>
        <taxon>Marinilabiliales</taxon>
        <taxon>Prolixibacteraceae</taxon>
        <taxon>Mariniphaga</taxon>
    </lineage>
</organism>
<dbReference type="FunFam" id="3.40.640.10:FF:000007">
    <property type="entry name" value="glycine dehydrogenase (Decarboxylating), mitochondrial"/>
    <property type="match status" value="1"/>
</dbReference>
<comment type="function">
    <text evidence="2 8">The glycine cleavage system catalyzes the degradation of glycine. The P protein binds the alpha-amino group of glycine through its pyridoxal phosphate cofactor; CO(2) is released and the remaining methylamine moiety is then transferred to the lipoamide cofactor of the H protein.</text>
</comment>
<sequence>MSHDLFVTRHIGPREGEIREMLETIGVSSIEELIEQTVPKNIRLKEPLKLQEGLTERRYFRKILSLAGKNKVFNTYIGMGYYDTITPAVILRNVLENPVWYTSYTPYQAEISQGRLEALLNFQTMVCELTAMEIANASLLDEATAAAEAMVMMYNLRSRQMAKAGVNVMLVDEKVWQQTLDVLVTRANPLGIELRIQPKDSFEFSEDVFGAIIQYPNSDGEITDYAELVQKAHEKDIKVAVATDLLSLALITPPGEWGADIVFGNSQRFGVPMGYGGPHAAFFTAREEFKRYMPGRIIGVTKDVHGNRALRMALQTREQHIKRERATSNICTAQALLATMAGFFGVYHGPEGIRIIANRVHNIAAFLADEIEKLGYHQLNKHFFDTIRFAMPRHVKREDIEWLSLELEMNFRYFENGDVGISIDETTNREDMTWILEVFAKAANKRWPVIHEYPKGFHIDKKFARQSDFMAQEVFNHYRAETEMVRYIKRLEHKDISLTQSMISLGSCTMKLNAATEMLPLSWIEFNGIHPFVPKNQARGYHEMMEELRRDLAEITGMEDVSLMPNSGAAGEYAGLMVIREYHQSRGEGQRNVVLIPESAHGTNPASAVMAGMKVVVVACDKKGNIDLEDVRKRAEEHKDTLAALMVTYPSTHGVFESSIVEMCGIIHDNGGQVYMDGANMNAQVGLTTPGIIGADVCHLNLHKTFAIPHGGGGPGVGPIAVAAHLVKFLPSHPIMNNGHVGINAVAAAPWGSASVLPITYGYIKMMGAEGLTKATQIAILNANYIAKALEKNFGVLYTGETGRVGHELILECRHLKASSGISEEDISKRLMDFGFHAPTLSFPVHGTLMIEPTESESKQEIDRFIEALNTIFDEIKEVENGSSDKKDNVLKNAPHTAHVVTSDNWEHHYSREKAAWPLPWIKENKFWVPVGRVDNAWGDRNLICTCGSPKEYELMNEE</sequence>
<evidence type="ECO:0000256" key="3">
    <source>
        <dbReference type="ARBA" id="ARBA00010756"/>
    </source>
</evidence>
<dbReference type="EMBL" id="QWET01000005">
    <property type="protein sequence ID" value="RIH65740.1"/>
    <property type="molecule type" value="Genomic_DNA"/>
</dbReference>
<dbReference type="InterPro" id="IPR020581">
    <property type="entry name" value="GDC_P"/>
</dbReference>
<dbReference type="GO" id="GO:0004375">
    <property type="term" value="F:glycine dehydrogenase (decarboxylating) activity"/>
    <property type="evidence" value="ECO:0007669"/>
    <property type="project" value="UniProtKB-EC"/>
</dbReference>
<accession>A0A399D5M5</accession>
<dbReference type="SUPFAM" id="SSF53383">
    <property type="entry name" value="PLP-dependent transferases"/>
    <property type="match status" value="2"/>
</dbReference>
<feature type="domain" description="Glycine cleavage system P-protein N-terminal" evidence="10">
    <location>
        <begin position="475"/>
        <end position="732"/>
    </location>
</feature>
<feature type="modified residue" description="N6-(pyridoxal phosphate)lysine" evidence="8 9">
    <location>
        <position position="704"/>
    </location>
</feature>
<dbReference type="OrthoDB" id="9801272at2"/>
<reference evidence="12 13" key="1">
    <citation type="journal article" date="2015" name="Int. J. Syst. Evol. Microbiol.">
        <title>Mariniphaga sediminis sp. nov., isolated from coastal sediment.</title>
        <authorList>
            <person name="Wang F.Q."/>
            <person name="Shen Q.Y."/>
            <person name="Chen G.J."/>
            <person name="Du Z.J."/>
        </authorList>
    </citation>
    <scope>NUCLEOTIDE SEQUENCE [LARGE SCALE GENOMIC DNA]</scope>
    <source>
        <strain evidence="12 13">SY21</strain>
    </source>
</reference>
<evidence type="ECO:0000313" key="13">
    <source>
        <dbReference type="Proteomes" id="UP000266441"/>
    </source>
</evidence>
<feature type="domain" description="Glycine cleavage system P-protein N-terminal" evidence="10">
    <location>
        <begin position="9"/>
        <end position="439"/>
    </location>
</feature>
<evidence type="ECO:0000313" key="12">
    <source>
        <dbReference type="EMBL" id="RIH65740.1"/>
    </source>
</evidence>
<dbReference type="PANTHER" id="PTHR11773:SF1">
    <property type="entry name" value="GLYCINE DEHYDROGENASE (DECARBOXYLATING), MITOCHONDRIAL"/>
    <property type="match status" value="1"/>
</dbReference>
<dbReference type="Gene3D" id="3.90.1150.10">
    <property type="entry name" value="Aspartate Aminotransferase, domain 1"/>
    <property type="match status" value="2"/>
</dbReference>
<evidence type="ECO:0000256" key="8">
    <source>
        <dbReference type="HAMAP-Rule" id="MF_00711"/>
    </source>
</evidence>
<evidence type="ECO:0000256" key="6">
    <source>
        <dbReference type="ARBA" id="ARBA00023002"/>
    </source>
</evidence>
<keyword evidence="13" id="KW-1185">Reference proteome</keyword>
<dbReference type="FunFam" id="3.90.1150.10:FF:000007">
    <property type="entry name" value="Glycine dehydrogenase (decarboxylating), mitochondrial"/>
    <property type="match status" value="1"/>
</dbReference>
<evidence type="ECO:0000256" key="1">
    <source>
        <dbReference type="ARBA" id="ARBA00001933"/>
    </source>
</evidence>
<dbReference type="InterPro" id="IPR015422">
    <property type="entry name" value="PyrdxlP-dep_Trfase_small"/>
</dbReference>
<protein>
    <recommendedName>
        <fullName evidence="8">Glycine dehydrogenase (decarboxylating)</fullName>
        <ecNumber evidence="8">1.4.4.2</ecNumber>
    </recommendedName>
    <alternativeName>
        <fullName evidence="8">Glycine cleavage system P-protein</fullName>
    </alternativeName>
    <alternativeName>
        <fullName evidence="8">Glycine decarboxylase</fullName>
    </alternativeName>
    <alternativeName>
        <fullName evidence="8">Glycine dehydrogenase (aminomethyl-transferring)</fullName>
    </alternativeName>
</protein>
<dbReference type="HAMAP" id="MF_00711">
    <property type="entry name" value="GcvP"/>
    <property type="match status" value="1"/>
</dbReference>
<evidence type="ECO:0000256" key="2">
    <source>
        <dbReference type="ARBA" id="ARBA00003788"/>
    </source>
</evidence>
<dbReference type="AlphaFoldDB" id="A0A399D5M5"/>
<dbReference type="NCBIfam" id="TIGR00461">
    <property type="entry name" value="gcvP"/>
    <property type="match status" value="1"/>
</dbReference>
<dbReference type="GO" id="GO:0030170">
    <property type="term" value="F:pyridoxal phosphate binding"/>
    <property type="evidence" value="ECO:0007669"/>
    <property type="project" value="TreeGrafter"/>
</dbReference>
<evidence type="ECO:0000256" key="9">
    <source>
        <dbReference type="PIRSR" id="PIRSR603437-50"/>
    </source>
</evidence>
<dbReference type="Pfam" id="PF21478">
    <property type="entry name" value="GcvP2_C"/>
    <property type="match status" value="1"/>
</dbReference>
<gene>
    <name evidence="8 12" type="primary">gcvP</name>
    <name evidence="12" type="ORF">D1164_08770</name>
</gene>
<dbReference type="Proteomes" id="UP000266441">
    <property type="component" value="Unassembled WGS sequence"/>
</dbReference>
<dbReference type="GO" id="GO:0016594">
    <property type="term" value="F:glycine binding"/>
    <property type="evidence" value="ECO:0007669"/>
    <property type="project" value="TreeGrafter"/>
</dbReference>
<feature type="domain" description="Glycine dehydrogenase C-terminal" evidence="11">
    <location>
        <begin position="775"/>
        <end position="896"/>
    </location>
</feature>
<comment type="cofactor">
    <cofactor evidence="1 8 9">
        <name>pyridoxal 5'-phosphate</name>
        <dbReference type="ChEBI" id="CHEBI:597326"/>
    </cofactor>
</comment>
<dbReference type="NCBIfam" id="NF003346">
    <property type="entry name" value="PRK04366.1"/>
    <property type="match status" value="1"/>
</dbReference>
<comment type="similarity">
    <text evidence="3 8">Belongs to the GcvP family.</text>
</comment>
<dbReference type="PANTHER" id="PTHR11773">
    <property type="entry name" value="GLYCINE DEHYDROGENASE, DECARBOXYLATING"/>
    <property type="match status" value="1"/>
</dbReference>
<dbReference type="InterPro" id="IPR015421">
    <property type="entry name" value="PyrdxlP-dep_Trfase_major"/>
</dbReference>
<name>A0A399D5M5_9BACT</name>
<evidence type="ECO:0000259" key="11">
    <source>
        <dbReference type="Pfam" id="PF21478"/>
    </source>
</evidence>
<dbReference type="InterPro" id="IPR003437">
    <property type="entry name" value="GcvP"/>
</dbReference>
<dbReference type="InterPro" id="IPR049316">
    <property type="entry name" value="GDC-P_C"/>
</dbReference>
<dbReference type="FunFam" id="3.40.640.10:FF:000005">
    <property type="entry name" value="Glycine dehydrogenase (decarboxylating), mitochondrial"/>
    <property type="match status" value="1"/>
</dbReference>
<keyword evidence="5 8" id="KW-0663">Pyridoxal phosphate</keyword>
<dbReference type="CDD" id="cd00613">
    <property type="entry name" value="GDC-P"/>
    <property type="match status" value="2"/>
</dbReference>
<dbReference type="GO" id="GO:0005960">
    <property type="term" value="C:glycine cleavage complex"/>
    <property type="evidence" value="ECO:0007669"/>
    <property type="project" value="TreeGrafter"/>
</dbReference>
<dbReference type="EC" id="1.4.4.2" evidence="8"/>
<comment type="subunit">
    <text evidence="4 8">The glycine cleavage system is composed of four proteins: P, T, L and H.</text>
</comment>
<dbReference type="InterPro" id="IPR049315">
    <property type="entry name" value="GDC-P_N"/>
</dbReference>
<dbReference type="RefSeq" id="WP_119349581.1">
    <property type="nucleotide sequence ID" value="NZ_QWET01000005.1"/>
</dbReference>